<evidence type="ECO:0000256" key="2">
    <source>
        <dbReference type="ARBA" id="ARBA00007779"/>
    </source>
</evidence>
<name>A0AA39TZ28_ARMTA</name>
<proteinExistence type="inferred from homology"/>
<reference evidence="13" key="1">
    <citation type="submission" date="2023-06" db="EMBL/GenBank/DDBJ databases">
        <authorList>
            <consortium name="Lawrence Berkeley National Laboratory"/>
            <person name="Ahrendt S."/>
            <person name="Sahu N."/>
            <person name="Indic B."/>
            <person name="Wong-Bajracharya J."/>
            <person name="Merenyi Z."/>
            <person name="Ke H.-M."/>
            <person name="Monk M."/>
            <person name="Kocsube S."/>
            <person name="Drula E."/>
            <person name="Lipzen A."/>
            <person name="Balint B."/>
            <person name="Henrissat B."/>
            <person name="Andreopoulos B."/>
            <person name="Martin F.M."/>
            <person name="Harder C.B."/>
            <person name="Rigling D."/>
            <person name="Ford K.L."/>
            <person name="Foster G.D."/>
            <person name="Pangilinan J."/>
            <person name="Papanicolaou A."/>
            <person name="Barry K."/>
            <person name="LaButti K."/>
            <person name="Viragh M."/>
            <person name="Koriabine M."/>
            <person name="Yan M."/>
            <person name="Riley R."/>
            <person name="Champramary S."/>
            <person name="Plett K.L."/>
            <person name="Tsai I.J."/>
            <person name="Slot J."/>
            <person name="Sipos G."/>
            <person name="Plett J."/>
            <person name="Nagy L.G."/>
            <person name="Grigoriev I.V."/>
        </authorList>
    </citation>
    <scope>NUCLEOTIDE SEQUENCE</scope>
    <source>
        <strain evidence="13">CCBAS 213</strain>
    </source>
</reference>
<feature type="transmembrane region" description="Helical" evidence="8">
    <location>
        <begin position="494"/>
        <end position="516"/>
    </location>
</feature>
<keyword evidence="3" id="KW-0813">Transport</keyword>
<dbReference type="AlphaFoldDB" id="A0AA39TZ28"/>
<feature type="domain" description="CSC1/OSCA1-like cytosolic" evidence="12">
    <location>
        <begin position="190"/>
        <end position="388"/>
    </location>
</feature>
<feature type="domain" description="CSC1/OSCA1-like 7TM region" evidence="9">
    <location>
        <begin position="400"/>
        <end position="674"/>
    </location>
</feature>
<dbReference type="EMBL" id="JAUEPS010000007">
    <property type="protein sequence ID" value="KAK0463530.1"/>
    <property type="molecule type" value="Genomic_DNA"/>
</dbReference>
<protein>
    <submittedName>
        <fullName evidence="13">DUF221 family protein</fullName>
    </submittedName>
</protein>
<dbReference type="PANTHER" id="PTHR13018">
    <property type="entry name" value="PROBABLE MEMBRANE PROTEIN DUF221-RELATED"/>
    <property type="match status" value="1"/>
</dbReference>
<evidence type="ECO:0000259" key="11">
    <source>
        <dbReference type="Pfam" id="PF13967"/>
    </source>
</evidence>
<sequence>MSVTAEQASNNSTTKTFVTALVVNGALLAAEVGAFLILKQKLGRIYSPRTFLPPPDKRAEELPKGFWRWIPAILMSPPEDIIHKNGLDSYMFLRFIKMLIWIFAVFTFFTMVTIVPVNVVGVQSSITGLDRISWSNIVNKGDQKRFAAHIVVVYLLTFFVFYLIRREMLHFVHMRHQFLISKSHSRLAQARTVLITSVPIELANEHDMREFASFIPGGVDRVWFYRDKKVLNELFEERQELCGKLESAEADVLKQATKAWRAKQAAHKKALKRKPKDEESKEEPELVLSPASQELLDELVPAKKRPTHRIGFLGIFGHKVDTVKWCKDEISRLNSAIEEERERGEGKFLGSAFVRCNLQIGAHVLAQCPLTMIDKWMEAHPKDVVWRNLDDGALEMRGRYLTSWLATIGLIIGWAFPVTFIGTLSNVDDLCIKVHWLKWVCTSPDPVPALIQGVLPPALLAGLFALLPFILRALAWYECIPRYSLISVSVYRRFFLFLLIHGFLIVTLSSGITRAIQDIIEQPTQTVQKLAQQLPGASIFFLTYMLTQGFAGAGGALAQLMPLVLHYIRKWFLGRTPRQAFSVTYMMPSADFGIILPRLSLLATIAFAYSVLNPLINVMALLSYVMFYLAFKFLCTQVFDQPDQSETGGLYFPMAVSNLFVGLYIQQICLACLFFLKVSITRTSSIIEGAFMIILVAITACVQIYIHHSFDPITTYLPMSLATKKMAKRYEQRRQEKVGMSPVDIELDLFSRQHMKKIRKRIKRLPKTLDDKFDNLKSKVTFEDETKPKSSKEWKGSALNEDKEDFQSHEGDDIAEASGVDPRYPNATPELIRQGSDVSRTSTSSQQSNNSEKAGSSERSARTKSIDSSRPILEPPEPAEDGLCDEESDDEADQDEHAFDHPSTYVEQPWIWIPHDVLGLSQVLVDDLKKAGVEASDEGAMMDRKGVVEVTRNPPDEDWVGGHDR</sequence>
<feature type="region of interest" description="Disordered" evidence="7">
    <location>
        <begin position="264"/>
        <end position="287"/>
    </location>
</feature>
<dbReference type="InterPro" id="IPR022257">
    <property type="entry name" value="PHM7_ext"/>
</dbReference>
<evidence type="ECO:0000313" key="13">
    <source>
        <dbReference type="EMBL" id="KAK0463530.1"/>
    </source>
</evidence>
<comment type="subcellular location">
    <subcellularLocation>
        <location evidence="1">Membrane</location>
        <topology evidence="1">Multi-pass membrane protein</topology>
    </subcellularLocation>
</comment>
<feature type="transmembrane region" description="Helical" evidence="8">
    <location>
        <begin position="686"/>
        <end position="706"/>
    </location>
</feature>
<dbReference type="GeneID" id="85360378"/>
<feature type="compositionally biased region" description="Low complexity" evidence="7">
    <location>
        <begin position="841"/>
        <end position="851"/>
    </location>
</feature>
<evidence type="ECO:0000256" key="8">
    <source>
        <dbReference type="SAM" id="Phobius"/>
    </source>
</evidence>
<evidence type="ECO:0000256" key="4">
    <source>
        <dbReference type="ARBA" id="ARBA00022692"/>
    </source>
</evidence>
<accession>A0AA39TZ28</accession>
<feature type="transmembrane region" description="Helical" evidence="8">
    <location>
        <begin position="615"/>
        <end position="635"/>
    </location>
</feature>
<evidence type="ECO:0000256" key="3">
    <source>
        <dbReference type="ARBA" id="ARBA00022448"/>
    </source>
</evidence>
<feature type="compositionally biased region" description="Basic residues" evidence="7">
    <location>
        <begin position="264"/>
        <end position="274"/>
    </location>
</feature>
<feature type="transmembrane region" description="Helical" evidence="8">
    <location>
        <begin position="17"/>
        <end position="38"/>
    </location>
</feature>
<evidence type="ECO:0000259" key="10">
    <source>
        <dbReference type="Pfam" id="PF12621"/>
    </source>
</evidence>
<dbReference type="InterPro" id="IPR027815">
    <property type="entry name" value="CSC1/OSCA1-like_cyt"/>
</dbReference>
<feature type="transmembrane region" description="Helical" evidence="8">
    <location>
        <begin position="99"/>
        <end position="126"/>
    </location>
</feature>
<evidence type="ECO:0000313" key="14">
    <source>
        <dbReference type="Proteomes" id="UP001175211"/>
    </source>
</evidence>
<feature type="transmembrane region" description="Helical" evidence="8">
    <location>
        <begin position="536"/>
        <end position="568"/>
    </location>
</feature>
<dbReference type="Pfam" id="PF13967">
    <property type="entry name" value="RSN1_TM"/>
    <property type="match status" value="1"/>
</dbReference>
<feature type="region of interest" description="Disordered" evidence="7">
    <location>
        <begin position="782"/>
        <end position="902"/>
    </location>
</feature>
<gene>
    <name evidence="13" type="ORF">EV420DRAFT_1638463</name>
</gene>
<dbReference type="Pfam" id="PF12621">
    <property type="entry name" value="PHM7_ext"/>
    <property type="match status" value="1"/>
</dbReference>
<evidence type="ECO:0000256" key="6">
    <source>
        <dbReference type="ARBA" id="ARBA00023136"/>
    </source>
</evidence>
<feature type="transmembrane region" description="Helical" evidence="8">
    <location>
        <begin position="146"/>
        <end position="164"/>
    </location>
</feature>
<keyword evidence="14" id="KW-1185">Reference proteome</keyword>
<dbReference type="InterPro" id="IPR045122">
    <property type="entry name" value="Csc1-like"/>
</dbReference>
<dbReference type="Pfam" id="PF02714">
    <property type="entry name" value="RSN1_7TM"/>
    <property type="match status" value="1"/>
</dbReference>
<keyword evidence="5 8" id="KW-1133">Transmembrane helix</keyword>
<feature type="transmembrane region" description="Helical" evidence="8">
    <location>
        <begin position="454"/>
        <end position="474"/>
    </location>
</feature>
<comment type="caution">
    <text evidence="13">The sequence shown here is derived from an EMBL/GenBank/DDBJ whole genome shotgun (WGS) entry which is preliminary data.</text>
</comment>
<dbReference type="GO" id="GO:0005227">
    <property type="term" value="F:calcium-activated cation channel activity"/>
    <property type="evidence" value="ECO:0007669"/>
    <property type="project" value="InterPro"/>
</dbReference>
<evidence type="ECO:0000259" key="9">
    <source>
        <dbReference type="Pfam" id="PF02714"/>
    </source>
</evidence>
<feature type="domain" description="10TM putative phosphate transporter extracellular tail" evidence="10">
    <location>
        <begin position="889"/>
        <end position="956"/>
    </location>
</feature>
<evidence type="ECO:0000259" key="12">
    <source>
        <dbReference type="Pfam" id="PF14703"/>
    </source>
</evidence>
<feature type="transmembrane region" description="Helical" evidence="8">
    <location>
        <begin position="404"/>
        <end position="424"/>
    </location>
</feature>
<dbReference type="GO" id="GO:0005886">
    <property type="term" value="C:plasma membrane"/>
    <property type="evidence" value="ECO:0007669"/>
    <property type="project" value="TreeGrafter"/>
</dbReference>
<dbReference type="InterPro" id="IPR032880">
    <property type="entry name" value="CSC1/OSCA1-like_N"/>
</dbReference>
<keyword evidence="6 8" id="KW-0472">Membrane</keyword>
<dbReference type="InterPro" id="IPR003864">
    <property type="entry name" value="CSC1/OSCA1-like_7TM"/>
</dbReference>
<evidence type="ECO:0000256" key="5">
    <source>
        <dbReference type="ARBA" id="ARBA00022989"/>
    </source>
</evidence>
<evidence type="ECO:0000256" key="7">
    <source>
        <dbReference type="SAM" id="MobiDB-lite"/>
    </source>
</evidence>
<keyword evidence="4 8" id="KW-0812">Transmembrane</keyword>
<evidence type="ECO:0000256" key="1">
    <source>
        <dbReference type="ARBA" id="ARBA00004141"/>
    </source>
</evidence>
<feature type="compositionally biased region" description="Basic and acidic residues" evidence="7">
    <location>
        <begin position="782"/>
        <end position="795"/>
    </location>
</feature>
<feature type="compositionally biased region" description="Basic and acidic residues" evidence="7">
    <location>
        <begin position="855"/>
        <end position="867"/>
    </location>
</feature>
<organism evidence="13 14">
    <name type="scientific">Armillaria tabescens</name>
    <name type="common">Ringless honey mushroom</name>
    <name type="synonym">Agaricus tabescens</name>
    <dbReference type="NCBI Taxonomy" id="1929756"/>
    <lineage>
        <taxon>Eukaryota</taxon>
        <taxon>Fungi</taxon>
        <taxon>Dikarya</taxon>
        <taxon>Basidiomycota</taxon>
        <taxon>Agaricomycotina</taxon>
        <taxon>Agaricomycetes</taxon>
        <taxon>Agaricomycetidae</taxon>
        <taxon>Agaricales</taxon>
        <taxon>Marasmiineae</taxon>
        <taxon>Physalacriaceae</taxon>
        <taxon>Desarmillaria</taxon>
    </lineage>
</organism>
<feature type="compositionally biased region" description="Acidic residues" evidence="7">
    <location>
        <begin position="877"/>
        <end position="894"/>
    </location>
</feature>
<feature type="transmembrane region" description="Helical" evidence="8">
    <location>
        <begin position="656"/>
        <end position="680"/>
    </location>
</feature>
<dbReference type="Proteomes" id="UP001175211">
    <property type="component" value="Unassembled WGS sequence"/>
</dbReference>
<dbReference type="Pfam" id="PF14703">
    <property type="entry name" value="PHM7_cyt"/>
    <property type="match status" value="1"/>
</dbReference>
<feature type="domain" description="CSC1/OSCA1-like N-terminal transmembrane" evidence="11">
    <location>
        <begin position="17"/>
        <end position="167"/>
    </location>
</feature>
<dbReference type="RefSeq" id="XP_060334840.1">
    <property type="nucleotide sequence ID" value="XM_060476830.1"/>
</dbReference>
<comment type="similarity">
    <text evidence="2">Belongs to the CSC1 (TC 1.A.17) family.</text>
</comment>
<dbReference type="PANTHER" id="PTHR13018:SF143">
    <property type="entry name" value="CSC1_OSCA1-LIKE 7TM REGION DOMAIN-CONTAINING PROTEIN"/>
    <property type="match status" value="1"/>
</dbReference>